<evidence type="ECO:0000256" key="2">
    <source>
        <dbReference type="SAM" id="Phobius"/>
    </source>
</evidence>
<keyword evidence="2" id="KW-0812">Transmembrane</keyword>
<proteinExistence type="predicted"/>
<sequence>MGHKRGKQASKQAKTGPTGRRIDESTSSRVRCQSERLASYIHSRCLINSHIRRRFPPLGVSRRKRVFSFSPSSVCLHICLLHVHFSFFATLLFLRLGMRICAAAGLRARHKRQGMEHLTDLVGFEHRHTTEPANGQTPCTHAAPTDSATFPGAASVGRHCCSFLSNLGGLGCFWSLAVGLPVCLSASNGVSNLRSACPAPHTRGTLSSTDRTNDQGPAIVYFSSSSFGGRCGSVAGGIFVRLHCLVFFLFSFPVPVLFSIVEGFCFFLRVLVRLLLSQAFLFCSGRCLSGMRVGRNYSALVLCFCALRRVAFLLVWRGVVCHRVAAVQ</sequence>
<keyword evidence="2" id="KW-1133">Transmembrane helix</keyword>
<keyword evidence="2" id="KW-0472">Membrane</keyword>
<dbReference type="Proteomes" id="UP001367316">
    <property type="component" value="Unassembled WGS sequence"/>
</dbReference>
<feature type="region of interest" description="Disordered" evidence="1">
    <location>
        <begin position="1"/>
        <end position="27"/>
    </location>
</feature>
<name>A0ABR1NJA4_9PEZI</name>
<organism evidence="3 4">
    <name type="scientific">Phyllosticta paracitricarpa</name>
    <dbReference type="NCBI Taxonomy" id="2016321"/>
    <lineage>
        <taxon>Eukaryota</taxon>
        <taxon>Fungi</taxon>
        <taxon>Dikarya</taxon>
        <taxon>Ascomycota</taxon>
        <taxon>Pezizomycotina</taxon>
        <taxon>Dothideomycetes</taxon>
        <taxon>Dothideomycetes incertae sedis</taxon>
        <taxon>Botryosphaeriales</taxon>
        <taxon>Phyllostictaceae</taxon>
        <taxon>Phyllosticta</taxon>
    </lineage>
</organism>
<comment type="caution">
    <text evidence="3">The sequence shown here is derived from an EMBL/GenBank/DDBJ whole genome shotgun (WGS) entry which is preliminary data.</text>
</comment>
<evidence type="ECO:0000313" key="3">
    <source>
        <dbReference type="EMBL" id="KAK7615240.1"/>
    </source>
</evidence>
<protein>
    <recommendedName>
        <fullName evidence="5">Transmembrane protein</fullName>
    </recommendedName>
</protein>
<feature type="transmembrane region" description="Helical" evidence="2">
    <location>
        <begin position="66"/>
        <end position="85"/>
    </location>
</feature>
<evidence type="ECO:0008006" key="5">
    <source>
        <dbReference type="Google" id="ProtNLM"/>
    </source>
</evidence>
<gene>
    <name evidence="3" type="ORF">JOL62DRAFT_146330</name>
</gene>
<evidence type="ECO:0000256" key="1">
    <source>
        <dbReference type="SAM" id="MobiDB-lite"/>
    </source>
</evidence>
<feature type="transmembrane region" description="Helical" evidence="2">
    <location>
        <begin position="256"/>
        <end position="276"/>
    </location>
</feature>
<reference evidence="3 4" key="1">
    <citation type="submission" date="2024-04" db="EMBL/GenBank/DDBJ databases">
        <title>Phyllosticta paracitricarpa is synonymous to the EU quarantine fungus P. citricarpa based on phylogenomic analyses.</title>
        <authorList>
            <consortium name="Lawrence Berkeley National Laboratory"/>
            <person name="Van ingen-buijs V.A."/>
            <person name="Van westerhoven A.C."/>
            <person name="Haridas S."/>
            <person name="Skiadas P."/>
            <person name="Martin F."/>
            <person name="Groenewald J.Z."/>
            <person name="Crous P.W."/>
            <person name="Seidl M.F."/>
        </authorList>
    </citation>
    <scope>NUCLEOTIDE SEQUENCE [LARGE SCALE GENOMIC DNA]</scope>
    <source>
        <strain evidence="3 4">CBS 141358</strain>
    </source>
</reference>
<dbReference type="EMBL" id="JBBPBF010000002">
    <property type="protein sequence ID" value="KAK7615240.1"/>
    <property type="molecule type" value="Genomic_DNA"/>
</dbReference>
<accession>A0ABR1NJA4</accession>
<evidence type="ECO:0000313" key="4">
    <source>
        <dbReference type="Proteomes" id="UP001367316"/>
    </source>
</evidence>
<keyword evidence="4" id="KW-1185">Reference proteome</keyword>